<evidence type="ECO:0000259" key="2">
    <source>
        <dbReference type="Pfam" id="PF12728"/>
    </source>
</evidence>
<dbReference type="Gene3D" id="1.10.1660.10">
    <property type="match status" value="1"/>
</dbReference>
<dbReference type="InterPro" id="IPR009061">
    <property type="entry name" value="DNA-bd_dom_put_sf"/>
</dbReference>
<dbReference type="InterPro" id="IPR041657">
    <property type="entry name" value="HTH_17"/>
</dbReference>
<feature type="coiled-coil region" evidence="1">
    <location>
        <begin position="45"/>
        <end position="107"/>
    </location>
</feature>
<reference evidence="3" key="1">
    <citation type="submission" date="2020-03" db="EMBL/GenBank/DDBJ databases">
        <title>The deep terrestrial virosphere.</title>
        <authorList>
            <person name="Holmfeldt K."/>
            <person name="Nilsson E."/>
            <person name="Simone D."/>
            <person name="Lopez-Fernandez M."/>
            <person name="Wu X."/>
            <person name="de Brujin I."/>
            <person name="Lundin D."/>
            <person name="Andersson A."/>
            <person name="Bertilsson S."/>
            <person name="Dopson M."/>
        </authorList>
    </citation>
    <scope>NUCLEOTIDE SEQUENCE</scope>
    <source>
        <strain evidence="3">MM415B00764</strain>
    </source>
</reference>
<evidence type="ECO:0000256" key="1">
    <source>
        <dbReference type="SAM" id="Coils"/>
    </source>
</evidence>
<dbReference type="Pfam" id="PF12728">
    <property type="entry name" value="HTH_17"/>
    <property type="match status" value="1"/>
</dbReference>
<feature type="domain" description="Helix-turn-helix" evidence="2">
    <location>
        <begin position="122"/>
        <end position="163"/>
    </location>
</feature>
<proteinExistence type="predicted"/>
<dbReference type="AlphaFoldDB" id="A0A6M3IYZ3"/>
<organism evidence="3">
    <name type="scientific">viral metagenome</name>
    <dbReference type="NCBI Taxonomy" id="1070528"/>
    <lineage>
        <taxon>unclassified sequences</taxon>
        <taxon>metagenomes</taxon>
        <taxon>organismal metagenomes</taxon>
    </lineage>
</organism>
<dbReference type="GO" id="GO:0003677">
    <property type="term" value="F:DNA binding"/>
    <property type="evidence" value="ECO:0007669"/>
    <property type="project" value="InterPro"/>
</dbReference>
<dbReference type="EMBL" id="MT141474">
    <property type="protein sequence ID" value="QJA62558.1"/>
    <property type="molecule type" value="Genomic_DNA"/>
</dbReference>
<dbReference type="InterPro" id="IPR010093">
    <property type="entry name" value="SinI_DNA-bd"/>
</dbReference>
<sequence>MEWILVMVLAIALGGSVGYTIWEERSSDRRWKAAVTETSRVSEWGRRLQSDNDILSNKARELRSEIDKANEALSEQGRRLRKAELDASRYQEQAYNAERKYEAESERARGLAIYGHGTDTSYISAQEAAEILGVTPRTVRRWAQAGRIPSYTVNRRVMLDKNSVWLMTPVVEVSEAAEPATDSITVTIAEGSA</sequence>
<gene>
    <name evidence="3" type="ORF">MM415B00764_0024</name>
</gene>
<dbReference type="SUPFAM" id="SSF46955">
    <property type="entry name" value="Putative DNA-binding domain"/>
    <property type="match status" value="1"/>
</dbReference>
<accession>A0A6M3IYZ3</accession>
<dbReference type="NCBIfam" id="TIGR01764">
    <property type="entry name" value="excise"/>
    <property type="match status" value="1"/>
</dbReference>
<evidence type="ECO:0000313" key="3">
    <source>
        <dbReference type="EMBL" id="QJA62558.1"/>
    </source>
</evidence>
<name>A0A6M3IYZ3_9ZZZZ</name>
<keyword evidence="1" id="KW-0175">Coiled coil</keyword>
<protein>
    <submittedName>
        <fullName evidence="3">Putative DNA binding, helix-turn-helix domain containing protein</fullName>
    </submittedName>
</protein>